<feature type="region of interest" description="Disordered" evidence="1">
    <location>
        <begin position="658"/>
        <end position="677"/>
    </location>
</feature>
<name>A0AAW0DAK4_9AGAR</name>
<reference evidence="2 3" key="1">
    <citation type="journal article" date="2024" name="J Genomics">
        <title>Draft genome sequencing and assembly of Favolaschia claudopus CIRM-BRFM 2984 isolated from oak limbs.</title>
        <authorList>
            <person name="Navarro D."/>
            <person name="Drula E."/>
            <person name="Chaduli D."/>
            <person name="Cazenave R."/>
            <person name="Ahrendt S."/>
            <person name="Wang J."/>
            <person name="Lipzen A."/>
            <person name="Daum C."/>
            <person name="Barry K."/>
            <person name="Grigoriev I.V."/>
            <person name="Favel A."/>
            <person name="Rosso M.N."/>
            <person name="Martin F."/>
        </authorList>
    </citation>
    <scope>NUCLEOTIDE SEQUENCE [LARGE SCALE GENOMIC DNA]</scope>
    <source>
        <strain evidence="2 3">CIRM-BRFM 2984</strain>
    </source>
</reference>
<organism evidence="2 3">
    <name type="scientific">Favolaschia claudopus</name>
    <dbReference type="NCBI Taxonomy" id="2862362"/>
    <lineage>
        <taxon>Eukaryota</taxon>
        <taxon>Fungi</taxon>
        <taxon>Dikarya</taxon>
        <taxon>Basidiomycota</taxon>
        <taxon>Agaricomycotina</taxon>
        <taxon>Agaricomycetes</taxon>
        <taxon>Agaricomycetidae</taxon>
        <taxon>Agaricales</taxon>
        <taxon>Marasmiineae</taxon>
        <taxon>Mycenaceae</taxon>
        <taxon>Favolaschia</taxon>
    </lineage>
</organism>
<comment type="caution">
    <text evidence="2">The sequence shown here is derived from an EMBL/GenBank/DDBJ whole genome shotgun (WGS) entry which is preliminary data.</text>
</comment>
<feature type="compositionally biased region" description="Acidic residues" evidence="1">
    <location>
        <begin position="94"/>
        <end position="128"/>
    </location>
</feature>
<proteinExistence type="predicted"/>
<accession>A0AAW0DAK4</accession>
<protein>
    <recommendedName>
        <fullName evidence="4">F-box domain-containing protein</fullName>
    </recommendedName>
</protein>
<dbReference type="AlphaFoldDB" id="A0AAW0DAK4"/>
<sequence length="677" mass="74833">MAQNEFAARLSADLTQRVLSIIAENPTMTPEDAVRQAQDELLAQAEANLFHKITDLETRNNPFRPPTHGCPVNDLPPELLAHIFMFGCKMDDEDAMIDEGSDGDGEEDDDEWETDDEEGEADEEVVEDGDVRMGSPSKPANFAKMRARKSGPPLEDSASLDSGSDFEDDDDDDDHEVFLPFQVLVSHVCKHWREIALGTHTLWTTIRLSGHINVDKSAAWLARAGGLPLDIFIDATDMHDPAGHDHDHPPEDGDAEDADTAHAQPPGAWPADNDPAAAPNHNQVMSVVLQFNPHTGTLSTSTHLVPEEDPQPCLSLDDLKAILDMLVPHVAQWRILEVTTSLYKYMYEVLARIAQLPGAPLLEELGLYNYEENELEEDENFQPADLAEAFVPFSANAPLLTHVAFWGVHAAWENTLPMLTGLKEIELAYHTKDVRLSFECFRAMIDNSPELDLLSLCCSAPTGDFEPFAIPSLKALILCELDMDIVKPLVAALELPALDELTLELLSEDYSEFATQLAGPARGQTRSLLAGLSTLKLAGLECNIAACEAVMGQLDAVKRFHLKCLVADDDAEDAEDQWFKRLKEVEVKPDGTSMRYCPKLENLRIEGVAGASLKELVELRKTVGAPIAHISVGNLDVLEEEVESWLRSNVAQFDYFDPSDDEEDELEVEDPMVIDTE</sequence>
<gene>
    <name evidence="2" type="ORF">R3P38DRAFT_2868621</name>
</gene>
<feature type="region of interest" description="Disordered" evidence="1">
    <location>
        <begin position="94"/>
        <end position="171"/>
    </location>
</feature>
<evidence type="ECO:0000313" key="3">
    <source>
        <dbReference type="Proteomes" id="UP001362999"/>
    </source>
</evidence>
<dbReference type="EMBL" id="JAWWNJ010000009">
    <property type="protein sequence ID" value="KAK7048314.1"/>
    <property type="molecule type" value="Genomic_DNA"/>
</dbReference>
<dbReference type="Proteomes" id="UP001362999">
    <property type="component" value="Unassembled WGS sequence"/>
</dbReference>
<evidence type="ECO:0000256" key="1">
    <source>
        <dbReference type="SAM" id="MobiDB-lite"/>
    </source>
</evidence>
<keyword evidence="3" id="KW-1185">Reference proteome</keyword>
<feature type="region of interest" description="Disordered" evidence="1">
    <location>
        <begin position="238"/>
        <end position="279"/>
    </location>
</feature>
<feature type="compositionally biased region" description="Basic and acidic residues" evidence="1">
    <location>
        <begin position="238"/>
        <end position="251"/>
    </location>
</feature>
<evidence type="ECO:0000313" key="2">
    <source>
        <dbReference type="EMBL" id="KAK7048314.1"/>
    </source>
</evidence>
<evidence type="ECO:0008006" key="4">
    <source>
        <dbReference type="Google" id="ProtNLM"/>
    </source>
</evidence>
<feature type="compositionally biased region" description="Low complexity" evidence="1">
    <location>
        <begin position="261"/>
        <end position="279"/>
    </location>
</feature>